<comment type="catalytic activity">
    <reaction evidence="5 7">
        <text>AMP + ATP = 2 ADP</text>
        <dbReference type="Rhea" id="RHEA:12973"/>
        <dbReference type="ChEBI" id="CHEBI:30616"/>
        <dbReference type="ChEBI" id="CHEBI:456215"/>
        <dbReference type="ChEBI" id="CHEBI:456216"/>
        <dbReference type="EC" id="2.7.4.3"/>
    </reaction>
</comment>
<evidence type="ECO:0000256" key="2">
    <source>
        <dbReference type="ARBA" id="ARBA00022727"/>
    </source>
</evidence>
<dbReference type="Proteomes" id="UP000018700">
    <property type="component" value="Chromosome"/>
</dbReference>
<evidence type="ECO:0000313" key="9">
    <source>
        <dbReference type="Proteomes" id="UP000018700"/>
    </source>
</evidence>
<feature type="binding site" evidence="5">
    <location>
        <begin position="57"/>
        <end position="59"/>
    </location>
    <ligand>
        <name>AMP</name>
        <dbReference type="ChEBI" id="CHEBI:456215"/>
    </ligand>
</feature>
<accession>V9TR45</accession>
<dbReference type="SUPFAM" id="SSF52540">
    <property type="entry name" value="P-loop containing nucleoside triphosphate hydrolases"/>
    <property type="match status" value="1"/>
</dbReference>
<dbReference type="STRING" id="1401328.P856_126"/>
<evidence type="ECO:0000256" key="7">
    <source>
        <dbReference type="RuleBase" id="RU003331"/>
    </source>
</evidence>
<comment type="similarity">
    <text evidence="5 6">Belongs to the adenylate kinase family.</text>
</comment>
<comment type="pathway">
    <text evidence="5">Purine metabolism; AMP biosynthesis via salvage pathway; AMP from ADP: step 1/1.</text>
</comment>
<dbReference type="NCBIfam" id="NF011105">
    <property type="entry name" value="PRK14532.1"/>
    <property type="match status" value="1"/>
</dbReference>
<dbReference type="CDD" id="cd01428">
    <property type="entry name" value="ADK"/>
    <property type="match status" value="1"/>
</dbReference>
<dbReference type="KEGG" id="efk:P856_126"/>
<keyword evidence="5" id="KW-0963">Cytoplasm</keyword>
<dbReference type="NCBIfam" id="NF011104">
    <property type="entry name" value="PRK14531.1"/>
    <property type="match status" value="1"/>
</dbReference>
<comment type="function">
    <text evidence="5">Catalyzes the reversible transfer of the terminal phosphate group between ATP and AMP. Plays an important role in cellular energy homeostasis and in adenine nucleotide metabolism.</text>
</comment>
<dbReference type="EC" id="2.7.4.3" evidence="5 7"/>
<dbReference type="AlphaFoldDB" id="V9TR45"/>
<dbReference type="RefSeq" id="WP_025300249.1">
    <property type="nucleotide sequence ID" value="NZ_CP006745.1"/>
</dbReference>
<feature type="region of interest" description="NMP" evidence="5">
    <location>
        <begin position="30"/>
        <end position="59"/>
    </location>
</feature>
<dbReference type="NCBIfam" id="NF011100">
    <property type="entry name" value="PRK14527.1"/>
    <property type="match status" value="1"/>
</dbReference>
<dbReference type="Gene3D" id="3.40.50.300">
    <property type="entry name" value="P-loop containing nucleotide triphosphate hydrolases"/>
    <property type="match status" value="1"/>
</dbReference>
<gene>
    <name evidence="5 8" type="primary">adk</name>
    <name evidence="8" type="ORF">P856_126</name>
</gene>
<dbReference type="PRINTS" id="PR00094">
    <property type="entry name" value="ADENYLTKNASE"/>
</dbReference>
<dbReference type="HAMAP" id="MF_00235">
    <property type="entry name" value="Adenylate_kinase_Adk"/>
    <property type="match status" value="1"/>
</dbReference>
<sequence>MNLIFLGPPGAGKGTQAKRLEKNLRIKHLSTGDMLRRTISSASNIGHEIKAVIDAGNLVSDNIIMQMISERIDDPDCSKGFILDGFPRNIAQADALEHLLSQKSLRIDHLIEFCVDKEQMIKRICKRATEESRSDDNEDTIRKRMDVYHQQTSSILQYYQDRVVLNVIDGMKPINDVADQIEKILAV</sequence>
<feature type="binding site" evidence="5">
    <location>
        <begin position="85"/>
        <end position="88"/>
    </location>
    <ligand>
        <name>AMP</name>
        <dbReference type="ChEBI" id="CHEBI:456215"/>
    </ligand>
</feature>
<comment type="caution">
    <text evidence="5">Lacks conserved residue(s) required for the propagation of feature annotation.</text>
</comment>
<evidence type="ECO:0000256" key="4">
    <source>
        <dbReference type="ARBA" id="ARBA00022777"/>
    </source>
</evidence>
<feature type="binding site" evidence="5">
    <location>
        <position position="31"/>
    </location>
    <ligand>
        <name>AMP</name>
        <dbReference type="ChEBI" id="CHEBI:456215"/>
    </ligand>
</feature>
<dbReference type="UniPathway" id="UPA00588">
    <property type="reaction ID" value="UER00649"/>
</dbReference>
<dbReference type="OrthoDB" id="9805030at2"/>
<dbReference type="HOGENOM" id="CLU_032354_4_1_5"/>
<dbReference type="EMBL" id="CP006745">
    <property type="protein sequence ID" value="AHC73364.1"/>
    <property type="molecule type" value="Genomic_DNA"/>
</dbReference>
<keyword evidence="2 5" id="KW-0545">Nucleotide biosynthesis</keyword>
<evidence type="ECO:0000256" key="3">
    <source>
        <dbReference type="ARBA" id="ARBA00022741"/>
    </source>
</evidence>
<dbReference type="GO" id="GO:0005524">
    <property type="term" value="F:ATP binding"/>
    <property type="evidence" value="ECO:0007669"/>
    <property type="project" value="UniProtKB-UniRule"/>
</dbReference>
<dbReference type="NCBIfam" id="NF001381">
    <property type="entry name" value="PRK00279.1-3"/>
    <property type="match status" value="1"/>
</dbReference>
<evidence type="ECO:0000256" key="6">
    <source>
        <dbReference type="RuleBase" id="RU003330"/>
    </source>
</evidence>
<dbReference type="Pfam" id="PF00406">
    <property type="entry name" value="ADK"/>
    <property type="match status" value="1"/>
</dbReference>
<protein>
    <recommendedName>
        <fullName evidence="5 7">Adenylate kinase</fullName>
        <shortName evidence="5">AK</shortName>
        <ecNumber evidence="5 7">2.7.4.3</ecNumber>
    </recommendedName>
    <alternativeName>
        <fullName evidence="5">ATP-AMP transphosphorylase</fullName>
    </alternativeName>
    <alternativeName>
        <fullName evidence="5">ATP:AMP phosphotransferase</fullName>
    </alternativeName>
    <alternativeName>
        <fullName evidence="5">Adenylate monophosphate kinase</fullName>
    </alternativeName>
</protein>
<reference evidence="8 9" key="1">
    <citation type="journal article" date="2013" name="PLoS ONE">
        <title>Bacterial endosymbiosis in a chordate host: long-term co-evolution and conservation of secondary metabolism.</title>
        <authorList>
            <person name="Kwan J.C."/>
            <person name="Schmidt E.W."/>
        </authorList>
    </citation>
    <scope>NUCLEOTIDE SEQUENCE [LARGE SCALE GENOMIC DNA]</scope>
    <source>
        <strain evidence="9">faulkneri L5</strain>
    </source>
</reference>
<comment type="subunit">
    <text evidence="5 7">Monomer.</text>
</comment>
<feature type="binding site" evidence="5">
    <location>
        <position position="172"/>
    </location>
    <ligand>
        <name>ATP</name>
        <dbReference type="ChEBI" id="CHEBI:30616"/>
    </ligand>
</feature>
<evidence type="ECO:0000256" key="5">
    <source>
        <dbReference type="HAMAP-Rule" id="MF_00235"/>
    </source>
</evidence>
<dbReference type="GO" id="GO:0004017">
    <property type="term" value="F:AMP kinase activity"/>
    <property type="evidence" value="ECO:0007669"/>
    <property type="project" value="UniProtKB-UniRule"/>
</dbReference>
<keyword evidence="4 5" id="KW-0418">Kinase</keyword>
<dbReference type="PROSITE" id="PS00113">
    <property type="entry name" value="ADENYLATE_KINASE"/>
    <property type="match status" value="1"/>
</dbReference>
<dbReference type="PANTHER" id="PTHR23359">
    <property type="entry name" value="NUCLEOTIDE KINASE"/>
    <property type="match status" value="1"/>
</dbReference>
<keyword evidence="3 5" id="KW-0547">Nucleotide-binding</keyword>
<organism evidence="8 9">
    <name type="scientific">Candidatus Endolissoclinum faulkneri L5</name>
    <dbReference type="NCBI Taxonomy" id="1401328"/>
    <lineage>
        <taxon>Bacteria</taxon>
        <taxon>Pseudomonadati</taxon>
        <taxon>Pseudomonadota</taxon>
        <taxon>Alphaproteobacteria</taxon>
        <taxon>Rhodospirillales</taxon>
        <taxon>Rhodospirillaceae</taxon>
        <taxon>Candidatus Endolissoclinum</taxon>
    </lineage>
</organism>
<comment type="domain">
    <text evidence="5">Consists of three domains, a large central CORE domain and two small peripheral domains, NMPbind and LID, which undergo movements during catalysis. The LID domain closes over the site of phosphoryl transfer upon ATP binding. Assembling and dissambling the active center during each catalytic cycle provides an effective means to prevent ATP hydrolysis.</text>
</comment>
<evidence type="ECO:0000313" key="8">
    <source>
        <dbReference type="EMBL" id="AHC73364.1"/>
    </source>
</evidence>
<feature type="binding site" evidence="5">
    <location>
        <position position="36"/>
    </location>
    <ligand>
        <name>AMP</name>
        <dbReference type="ChEBI" id="CHEBI:456215"/>
    </ligand>
</feature>
<feature type="binding site" evidence="5">
    <location>
        <begin position="10"/>
        <end position="15"/>
    </location>
    <ligand>
        <name>ATP</name>
        <dbReference type="ChEBI" id="CHEBI:30616"/>
    </ligand>
</feature>
<keyword evidence="1 5" id="KW-0808">Transferase</keyword>
<dbReference type="InterPro" id="IPR027417">
    <property type="entry name" value="P-loop_NTPase"/>
</dbReference>
<dbReference type="GO" id="GO:0005737">
    <property type="term" value="C:cytoplasm"/>
    <property type="evidence" value="ECO:0007669"/>
    <property type="project" value="UniProtKB-SubCell"/>
</dbReference>
<keyword evidence="9" id="KW-1185">Reference proteome</keyword>
<feature type="binding site" evidence="5">
    <location>
        <position position="127"/>
    </location>
    <ligand>
        <name>ATP</name>
        <dbReference type="ChEBI" id="CHEBI:30616"/>
    </ligand>
</feature>
<dbReference type="InterPro" id="IPR000850">
    <property type="entry name" value="Adenylat/UMP-CMP_kin"/>
</dbReference>
<dbReference type="eggNOG" id="COG0563">
    <property type="taxonomic scope" value="Bacteria"/>
</dbReference>
<feature type="binding site" evidence="5">
    <location>
        <position position="144"/>
    </location>
    <ligand>
        <name>AMP</name>
        <dbReference type="ChEBI" id="CHEBI:456215"/>
    </ligand>
</feature>
<name>V9TR45_9PROT</name>
<evidence type="ECO:0000256" key="1">
    <source>
        <dbReference type="ARBA" id="ARBA00022679"/>
    </source>
</evidence>
<comment type="subcellular location">
    <subcellularLocation>
        <location evidence="5 7">Cytoplasm</location>
    </subcellularLocation>
</comment>
<dbReference type="PATRIC" id="fig|1401328.3.peg.118"/>
<keyword evidence="5 7" id="KW-0067">ATP-binding</keyword>
<dbReference type="InterPro" id="IPR033690">
    <property type="entry name" value="Adenylat_kinase_CS"/>
</dbReference>
<feature type="binding site" evidence="5">
    <location>
        <position position="92"/>
    </location>
    <ligand>
        <name>AMP</name>
        <dbReference type="ChEBI" id="CHEBI:456215"/>
    </ligand>
</feature>
<proteinExistence type="inferred from homology"/>
<dbReference type="GO" id="GO:0044209">
    <property type="term" value="P:AMP salvage"/>
    <property type="evidence" value="ECO:0007669"/>
    <property type="project" value="UniProtKB-UniRule"/>
</dbReference>
<feature type="binding site" evidence="5">
    <location>
        <position position="133"/>
    </location>
    <ligand>
        <name>AMP</name>
        <dbReference type="ChEBI" id="CHEBI:456215"/>
    </ligand>
</feature>